<keyword evidence="2" id="KW-1185">Reference proteome</keyword>
<gene>
    <name evidence="1" type="ORF">X975_25394</name>
</gene>
<accession>A0A087THG6</accession>
<dbReference type="OrthoDB" id="6429329at2759"/>
<evidence type="ECO:0000313" key="1">
    <source>
        <dbReference type="EMBL" id="KFM64555.1"/>
    </source>
</evidence>
<proteinExistence type="predicted"/>
<sequence>MTFYLDLTSPFKKARATGSYNLRPEVVSGALELHTSSSQIMSVNVSSEIAETRARKVLKTSFEVSILDRQPIVVDGTIDITKGRKQQISLDLKSNKPT</sequence>
<protein>
    <submittedName>
        <fullName evidence="1">Uncharacterized protein</fullName>
    </submittedName>
</protein>
<organism evidence="1 2">
    <name type="scientific">Stegodyphus mimosarum</name>
    <name type="common">African social velvet spider</name>
    <dbReference type="NCBI Taxonomy" id="407821"/>
    <lineage>
        <taxon>Eukaryota</taxon>
        <taxon>Metazoa</taxon>
        <taxon>Ecdysozoa</taxon>
        <taxon>Arthropoda</taxon>
        <taxon>Chelicerata</taxon>
        <taxon>Arachnida</taxon>
        <taxon>Araneae</taxon>
        <taxon>Araneomorphae</taxon>
        <taxon>Entelegynae</taxon>
        <taxon>Eresoidea</taxon>
        <taxon>Eresidae</taxon>
        <taxon>Stegodyphus</taxon>
    </lineage>
</organism>
<feature type="non-terminal residue" evidence="1">
    <location>
        <position position="98"/>
    </location>
</feature>
<dbReference type="AlphaFoldDB" id="A0A087THG6"/>
<evidence type="ECO:0000313" key="2">
    <source>
        <dbReference type="Proteomes" id="UP000054359"/>
    </source>
</evidence>
<dbReference type="Proteomes" id="UP000054359">
    <property type="component" value="Unassembled WGS sequence"/>
</dbReference>
<name>A0A087THG6_STEMI</name>
<reference evidence="1 2" key="1">
    <citation type="submission" date="2013-11" db="EMBL/GenBank/DDBJ databases">
        <title>Genome sequencing of Stegodyphus mimosarum.</title>
        <authorList>
            <person name="Bechsgaard J."/>
        </authorList>
    </citation>
    <scope>NUCLEOTIDE SEQUENCE [LARGE SCALE GENOMIC DNA]</scope>
</reference>
<dbReference type="EMBL" id="KK115249">
    <property type="protein sequence ID" value="KFM64555.1"/>
    <property type="molecule type" value="Genomic_DNA"/>
</dbReference>